<dbReference type="AlphaFoldDB" id="A0A485KN52"/>
<reference evidence="1" key="2">
    <citation type="submission" date="2019-06" db="EMBL/GenBank/DDBJ databases">
        <title>Genomics analysis of Aphanomyces spp. identifies a new class of oomycete effector associated with host adaptation.</title>
        <authorList>
            <person name="Gaulin E."/>
        </authorList>
    </citation>
    <scope>NUCLEOTIDE SEQUENCE</scope>
    <source>
        <strain evidence="1">CBS 578.67</strain>
    </source>
</reference>
<dbReference type="Proteomes" id="UP000332933">
    <property type="component" value="Unassembled WGS sequence"/>
</dbReference>
<accession>A0A485KN52</accession>
<gene>
    <name evidence="2" type="primary">Aste57867_9579</name>
    <name evidence="1" type="ORF">As57867_009541</name>
    <name evidence="2" type="ORF">ASTE57867_9579</name>
</gene>
<keyword evidence="3" id="KW-1185">Reference proteome</keyword>
<reference evidence="2 3" key="1">
    <citation type="submission" date="2019-03" db="EMBL/GenBank/DDBJ databases">
        <authorList>
            <person name="Gaulin E."/>
            <person name="Dumas B."/>
        </authorList>
    </citation>
    <scope>NUCLEOTIDE SEQUENCE [LARGE SCALE GENOMIC DNA]</scope>
    <source>
        <strain evidence="2">CBS 568.67</strain>
    </source>
</reference>
<evidence type="ECO:0000313" key="3">
    <source>
        <dbReference type="Proteomes" id="UP000332933"/>
    </source>
</evidence>
<proteinExistence type="predicted"/>
<dbReference type="EMBL" id="CAADRA010005173">
    <property type="protein sequence ID" value="VFT86458.1"/>
    <property type="molecule type" value="Genomic_DNA"/>
</dbReference>
<protein>
    <submittedName>
        <fullName evidence="2">Aste57867_9579 protein</fullName>
    </submittedName>
</protein>
<sequence>MKLLFALFHAAVASQVVFDSLDPSPAGSFGTPVTREQSLGLQFRNVDVCGSVKLEYVNFTVSTENIENNSTWLQVALCPAENGLPKCANNSNVAPQRFPVTAAAKRVQYSWVPSTDLTLRPATLYWFVLSSNAEQFNQAVIWLDGLKRFSTANDPKNDVLTAFTLSEAGDWASEPPKDNRAVSSMVVVARDV</sequence>
<evidence type="ECO:0000313" key="1">
    <source>
        <dbReference type="EMBL" id="KAF0699869.1"/>
    </source>
</evidence>
<name>A0A485KN52_9STRA</name>
<evidence type="ECO:0000313" key="2">
    <source>
        <dbReference type="EMBL" id="VFT86458.1"/>
    </source>
</evidence>
<organism evidence="2 3">
    <name type="scientific">Aphanomyces stellatus</name>
    <dbReference type="NCBI Taxonomy" id="120398"/>
    <lineage>
        <taxon>Eukaryota</taxon>
        <taxon>Sar</taxon>
        <taxon>Stramenopiles</taxon>
        <taxon>Oomycota</taxon>
        <taxon>Saprolegniomycetes</taxon>
        <taxon>Saprolegniales</taxon>
        <taxon>Verrucalvaceae</taxon>
        <taxon>Aphanomyces</taxon>
    </lineage>
</organism>
<dbReference type="OrthoDB" id="63948at2759"/>
<dbReference type="EMBL" id="VJMH01005152">
    <property type="protein sequence ID" value="KAF0699869.1"/>
    <property type="molecule type" value="Genomic_DNA"/>
</dbReference>